<evidence type="ECO:0000313" key="9">
    <source>
        <dbReference type="Proteomes" id="UP001549106"/>
    </source>
</evidence>
<feature type="transmembrane region" description="Helical" evidence="7">
    <location>
        <begin position="57"/>
        <end position="78"/>
    </location>
</feature>
<evidence type="ECO:0000256" key="6">
    <source>
        <dbReference type="ARBA" id="ARBA00023136"/>
    </source>
</evidence>
<name>A0ABV2LZ16_9FIRM</name>
<evidence type="ECO:0000256" key="3">
    <source>
        <dbReference type="ARBA" id="ARBA00022475"/>
    </source>
</evidence>
<feature type="transmembrane region" description="Helical" evidence="7">
    <location>
        <begin position="153"/>
        <end position="186"/>
    </location>
</feature>
<gene>
    <name evidence="8" type="ORF">ABID24_000666</name>
</gene>
<feature type="transmembrane region" description="Helical" evidence="7">
    <location>
        <begin position="90"/>
        <end position="111"/>
    </location>
</feature>
<organism evidence="8 9">
    <name type="scientific">Blautia caecimuris</name>
    <dbReference type="NCBI Taxonomy" id="1796615"/>
    <lineage>
        <taxon>Bacteria</taxon>
        <taxon>Bacillati</taxon>
        <taxon>Bacillota</taxon>
        <taxon>Clostridia</taxon>
        <taxon>Lachnospirales</taxon>
        <taxon>Lachnospiraceae</taxon>
        <taxon>Blautia</taxon>
    </lineage>
</organism>
<evidence type="ECO:0000256" key="5">
    <source>
        <dbReference type="ARBA" id="ARBA00022989"/>
    </source>
</evidence>
<dbReference type="RefSeq" id="WP_257464016.1">
    <property type="nucleotide sequence ID" value="NZ_BAABXP010000001.1"/>
</dbReference>
<keyword evidence="5 7" id="KW-1133">Transmembrane helix</keyword>
<evidence type="ECO:0000313" key="8">
    <source>
        <dbReference type="EMBL" id="MET3749439.1"/>
    </source>
</evidence>
<keyword evidence="9" id="KW-1185">Reference proteome</keyword>
<proteinExistence type="inferred from homology"/>
<comment type="subcellular location">
    <subcellularLocation>
        <location evidence="1">Cell membrane</location>
        <topology evidence="1">Multi-pass membrane protein</topology>
    </subcellularLocation>
</comment>
<keyword evidence="4 7" id="KW-0812">Transmembrane</keyword>
<accession>A0ABV2LZ16</accession>
<dbReference type="InterPro" id="IPR052518">
    <property type="entry name" value="CHR_Transporter"/>
</dbReference>
<dbReference type="InterPro" id="IPR003370">
    <property type="entry name" value="Chromate_transpt"/>
</dbReference>
<comment type="caution">
    <text evidence="8">The sequence shown here is derived from an EMBL/GenBank/DDBJ whole genome shotgun (WGS) entry which is preliminary data.</text>
</comment>
<sequence>MDTPLRHQNLKKLKTLFLSTLYISAFTFGGGFVIVGFMRRKFVHDLHWIDEEEMLDFAALAQSCPGAVAVNAAILIGWKICGFAGMLTAVLGTILPPMIILSVISLFYSAFASSPLISAVLHGMEAGVAATVLDVACDLGMATVKTKSSLSVFIMAGAFVLNFVFHVSVIYIILAAAVIGTVRLLIIRRFHREVSR</sequence>
<protein>
    <submittedName>
        <fullName evidence="8">Chromate transporter</fullName>
    </submittedName>
</protein>
<dbReference type="EMBL" id="JBEPMJ010000003">
    <property type="protein sequence ID" value="MET3749439.1"/>
    <property type="molecule type" value="Genomic_DNA"/>
</dbReference>
<comment type="similarity">
    <text evidence="2">Belongs to the chromate ion transporter (CHR) (TC 2.A.51) family.</text>
</comment>
<evidence type="ECO:0000256" key="4">
    <source>
        <dbReference type="ARBA" id="ARBA00022692"/>
    </source>
</evidence>
<dbReference type="PANTHER" id="PTHR43663">
    <property type="entry name" value="CHROMATE TRANSPORT PROTEIN-RELATED"/>
    <property type="match status" value="1"/>
</dbReference>
<evidence type="ECO:0000256" key="1">
    <source>
        <dbReference type="ARBA" id="ARBA00004651"/>
    </source>
</evidence>
<dbReference type="Proteomes" id="UP001549106">
    <property type="component" value="Unassembled WGS sequence"/>
</dbReference>
<evidence type="ECO:0000256" key="2">
    <source>
        <dbReference type="ARBA" id="ARBA00005262"/>
    </source>
</evidence>
<dbReference type="PANTHER" id="PTHR43663:SF1">
    <property type="entry name" value="CHROMATE TRANSPORTER"/>
    <property type="match status" value="1"/>
</dbReference>
<dbReference type="Pfam" id="PF02417">
    <property type="entry name" value="Chromate_transp"/>
    <property type="match status" value="1"/>
</dbReference>
<keyword evidence="6 7" id="KW-0472">Membrane</keyword>
<evidence type="ECO:0000256" key="7">
    <source>
        <dbReference type="SAM" id="Phobius"/>
    </source>
</evidence>
<keyword evidence="3" id="KW-1003">Cell membrane</keyword>
<feature type="transmembrane region" description="Helical" evidence="7">
    <location>
        <begin position="16"/>
        <end position="37"/>
    </location>
</feature>
<reference evidence="8 9" key="1">
    <citation type="submission" date="2024-06" db="EMBL/GenBank/DDBJ databases">
        <title>Genomic Encyclopedia of Type Strains, Phase IV (KMG-IV): sequencing the most valuable type-strain genomes for metagenomic binning, comparative biology and taxonomic classification.</title>
        <authorList>
            <person name="Goeker M."/>
        </authorList>
    </citation>
    <scope>NUCLEOTIDE SEQUENCE [LARGE SCALE GENOMIC DNA]</scope>
    <source>
        <strain evidence="8 9">DSM 29492</strain>
    </source>
</reference>